<accession>A0ABU6KG37</accession>
<comment type="caution">
    <text evidence="1">The sequence shown here is derived from an EMBL/GenBank/DDBJ whole genome shotgun (WGS) entry which is preliminary data.</text>
</comment>
<proteinExistence type="predicted"/>
<name>A0ABU6KG37_9BACI</name>
<evidence type="ECO:0000313" key="2">
    <source>
        <dbReference type="Proteomes" id="UP001335737"/>
    </source>
</evidence>
<sequence>MKGVKEGREKFEKGIRSEQQAWFSTFVVGDPWTGDPLDCLHRGIQRAYRKR</sequence>
<dbReference type="EMBL" id="JARZFX010000004">
    <property type="protein sequence ID" value="MEC5423855.1"/>
    <property type="molecule type" value="Genomic_DNA"/>
</dbReference>
<dbReference type="RefSeq" id="WP_327607426.1">
    <property type="nucleotide sequence ID" value="NZ_JARZFX010000004.1"/>
</dbReference>
<dbReference type="Proteomes" id="UP001335737">
    <property type="component" value="Unassembled WGS sequence"/>
</dbReference>
<reference evidence="1 2" key="1">
    <citation type="journal article" date="2024" name="Int. J. Syst. Evol. Microbiol.">
        <title>Virgibacillus tibetensis sp. nov., isolated from salt lake on the Tibetan Plateau of China.</title>
        <authorList>
            <person name="Phurbu D."/>
            <person name="Liu Z.-X."/>
            <person name="Wang R."/>
            <person name="Zheng Y.-Y."/>
            <person name="Liu H.-C."/>
            <person name="Zhou Y.-G."/>
            <person name="Yu Y.-J."/>
            <person name="Li A.-H."/>
        </authorList>
    </citation>
    <scope>NUCLEOTIDE SEQUENCE [LARGE SCALE GENOMIC DNA]</scope>
    <source>
        <strain evidence="1 2">C22-A2</strain>
    </source>
</reference>
<protein>
    <submittedName>
        <fullName evidence="1">Uncharacterized protein</fullName>
    </submittedName>
</protein>
<keyword evidence="2" id="KW-1185">Reference proteome</keyword>
<organism evidence="1 2">
    <name type="scientific">Virgibacillus tibetensis</name>
    <dbReference type="NCBI Taxonomy" id="3042313"/>
    <lineage>
        <taxon>Bacteria</taxon>
        <taxon>Bacillati</taxon>
        <taxon>Bacillota</taxon>
        <taxon>Bacilli</taxon>
        <taxon>Bacillales</taxon>
        <taxon>Bacillaceae</taxon>
        <taxon>Virgibacillus</taxon>
    </lineage>
</organism>
<gene>
    <name evidence="1" type="ORF">QGM71_10170</name>
</gene>
<evidence type="ECO:0000313" key="1">
    <source>
        <dbReference type="EMBL" id="MEC5423855.1"/>
    </source>
</evidence>